<accession>A0A1H6SC68</accession>
<evidence type="ECO:0000313" key="2">
    <source>
        <dbReference type="Proteomes" id="UP000198888"/>
    </source>
</evidence>
<dbReference type="EMBL" id="FNYR01000004">
    <property type="protein sequence ID" value="SEI61002.1"/>
    <property type="molecule type" value="Genomic_DNA"/>
</dbReference>
<protein>
    <submittedName>
        <fullName evidence="1">Uncharacterized protein</fullName>
    </submittedName>
</protein>
<keyword evidence="2" id="KW-1185">Reference proteome</keyword>
<proteinExistence type="predicted"/>
<reference evidence="1 2" key="1">
    <citation type="submission" date="2016-10" db="EMBL/GenBank/DDBJ databases">
        <authorList>
            <person name="de Groot N.N."/>
        </authorList>
    </citation>
    <scope>NUCLEOTIDE SEQUENCE [LARGE SCALE GENOMIC DNA]</scope>
    <source>
        <strain evidence="1 2">DSM 22187</strain>
    </source>
</reference>
<organism evidence="1 2">
    <name type="scientific">Halohasta litchfieldiae</name>
    <dbReference type="NCBI Taxonomy" id="1073996"/>
    <lineage>
        <taxon>Archaea</taxon>
        <taxon>Methanobacteriati</taxon>
        <taxon>Methanobacteriota</taxon>
        <taxon>Stenosarchaea group</taxon>
        <taxon>Halobacteria</taxon>
        <taxon>Halobacteriales</taxon>
        <taxon>Haloferacaceae</taxon>
        <taxon>Halohasta</taxon>
    </lineage>
</organism>
<evidence type="ECO:0000313" key="1">
    <source>
        <dbReference type="EMBL" id="SEI61002.1"/>
    </source>
</evidence>
<dbReference type="Proteomes" id="UP000198888">
    <property type="component" value="Unassembled WGS sequence"/>
</dbReference>
<gene>
    <name evidence="1" type="ORF">SAMN05444271_1042</name>
</gene>
<dbReference type="AlphaFoldDB" id="A0A1H6SC68"/>
<accession>A0A2H4Q0W0</accession>
<dbReference type="KEGG" id="hae:halTADL_1192"/>
<name>A0A1H6SC68_9EURY</name>
<sequence>MQDVNNQKAPESLQSRASLCSSAALRLAVLASAVFPERLAPFSPAQCGWSIGCRWEGDVWFSTVSLSN</sequence>